<comment type="caution">
    <text evidence="5">The sequence shown here is derived from an EMBL/GenBank/DDBJ whole genome shotgun (WGS) entry which is preliminary data.</text>
</comment>
<dbReference type="InterPro" id="IPR013783">
    <property type="entry name" value="Ig-like_fold"/>
</dbReference>
<feature type="signal peptide" evidence="3">
    <location>
        <begin position="1"/>
        <end position="19"/>
    </location>
</feature>
<gene>
    <name evidence="5" type="ORF">HZF10_07335</name>
</gene>
<evidence type="ECO:0000256" key="3">
    <source>
        <dbReference type="SAM" id="SignalP"/>
    </source>
</evidence>
<dbReference type="Gene3D" id="3.20.20.80">
    <property type="entry name" value="Glycosidases"/>
    <property type="match status" value="1"/>
</dbReference>
<dbReference type="GO" id="GO:0005975">
    <property type="term" value="P:carbohydrate metabolic process"/>
    <property type="evidence" value="ECO:0007669"/>
    <property type="project" value="InterPro"/>
</dbReference>
<feature type="chain" id="PRO_5031517077" evidence="3">
    <location>
        <begin position="20"/>
        <end position="949"/>
    </location>
</feature>
<dbReference type="RefSeq" id="WP_176005548.1">
    <property type="nucleotide sequence ID" value="NZ_JABWMI010000009.1"/>
</dbReference>
<dbReference type="Gene3D" id="2.60.40.10">
    <property type="entry name" value="Immunoglobulins"/>
    <property type="match status" value="1"/>
</dbReference>
<dbReference type="InterPro" id="IPR017853">
    <property type="entry name" value="GH"/>
</dbReference>
<dbReference type="SUPFAM" id="SSF51445">
    <property type="entry name" value="(Trans)glycosidases"/>
    <property type="match status" value="1"/>
</dbReference>
<dbReference type="Pfam" id="PF18962">
    <property type="entry name" value="Por_Secre_tail"/>
    <property type="match status" value="1"/>
</dbReference>
<dbReference type="SUPFAM" id="SSF51011">
    <property type="entry name" value="Glycosyl hydrolase domain"/>
    <property type="match status" value="1"/>
</dbReference>
<protein>
    <submittedName>
        <fullName evidence="5">T9SS type A sorting domain-containing protein</fullName>
    </submittedName>
</protein>
<dbReference type="CDD" id="cd11350">
    <property type="entry name" value="AmyAc_4"/>
    <property type="match status" value="1"/>
</dbReference>
<evidence type="ECO:0000313" key="6">
    <source>
        <dbReference type="Proteomes" id="UP000535020"/>
    </source>
</evidence>
<sequence>MKKIYTLLLGICCCLGLDAQVTTTPATFEANQSVTINFNKAGTNLSAYTGTIYAHIGVTVNGTPWQNVKGSWGNNTTQPALTFVSGTTYKLDITPDLYTYFGVATSNTITQICVVFRNAAGTAQTSPDIFIPVGSFQLTLNAPAVNSTTIVNSGGSLAVSASNTGGSANYNLLANGVSINTFSGSAYSFTDTNITTNKNYELQVTQGATTHTRKFAVLVNPGTINETLPTGMEDGINYNASDATKATLVLTAPGKDFVYVAGSFNNWQPTAAYAMKKDASANKFWLELTGLTSGTNYSYQYWVVDQTPSSGSPSLVKTADPYSTLVLSPFDDPYIPAASYPSIPTYPTGQEREVTVLKTGQTAYNWQVANFTKPEKDNLVVYEVLIRDFDAARNFQSIIDRIQYFKDLKVNAIELMPVMEFEGNESWGYNTSFHMALDKYYGTADKLRELIDLCHQNGIAVILDVALNHAFGRNPMVRMWMKDSDGDGWGDAAADNPYFNEFATHSYSVGNDFNHSSAYTKYYVKRVIKQWIQEFHIDGFRWDLTKGFTQNCSGSESCTNSYQQDRVDVLKEYTDYSWSLDPTHYTIFEHLGADNEEQQWANYRVNETPSKGVMMWGNMNNAYGQLSMGFNSSNDITRMGASSHGFTNNRVIGYAESHDEERLMYKNLQFGNSTNAAHNVKTLSVALSRMSAIGAVSLLVPGPKMIWHFGELGWDLSIYTCTDGTVNTASDAIAGDCKLATKPQPQWTGNWPGVAGRAQIFNDWTKMIQLKTTQPVFKASYSINSGTTLTPRLYVYDNALPSTQLKNVVVLTNFNVTSQSVVADFPYGGTWYNLMDNSSVNVTNTAMTLTIAPGQFRIYGNQLPNLATDPIDTMDGVTVYPNPSKGAFSINANIEKVEIWSMTGQLVKRFEGHFGEESIYDINDLNSGIYFVKATDEYHREKTMKLVKE</sequence>
<dbReference type="SMART" id="SM00642">
    <property type="entry name" value="Aamy"/>
    <property type="match status" value="1"/>
</dbReference>
<name>A0A7Y9C4Y2_9FLAO</name>
<evidence type="ECO:0000256" key="2">
    <source>
        <dbReference type="ARBA" id="ARBA00022729"/>
    </source>
</evidence>
<dbReference type="EMBL" id="JACBJI010000002">
    <property type="protein sequence ID" value="NYA70726.1"/>
    <property type="molecule type" value="Genomic_DNA"/>
</dbReference>
<evidence type="ECO:0000259" key="4">
    <source>
        <dbReference type="SMART" id="SM00642"/>
    </source>
</evidence>
<dbReference type="SUPFAM" id="SSF81296">
    <property type="entry name" value="E set domains"/>
    <property type="match status" value="1"/>
</dbReference>
<dbReference type="InterPro" id="IPR006047">
    <property type="entry name" value="GH13_cat_dom"/>
</dbReference>
<comment type="similarity">
    <text evidence="1">Belongs to the glycosyl hydrolase 13 family.</text>
</comment>
<evidence type="ECO:0000256" key="1">
    <source>
        <dbReference type="ARBA" id="ARBA00008061"/>
    </source>
</evidence>
<dbReference type="AlphaFoldDB" id="A0A7Y9C4Y2"/>
<dbReference type="PANTHER" id="PTHR43002">
    <property type="entry name" value="GLYCOGEN DEBRANCHING ENZYME"/>
    <property type="match status" value="1"/>
</dbReference>
<accession>A0A7Y9C4Y2</accession>
<proteinExistence type="inferred from homology"/>
<evidence type="ECO:0000313" key="5">
    <source>
        <dbReference type="EMBL" id="NYA70726.1"/>
    </source>
</evidence>
<reference evidence="5 6" key="1">
    <citation type="submission" date="2020-07" db="EMBL/GenBank/DDBJ databases">
        <authorList>
            <person name="Sun Q."/>
        </authorList>
    </citation>
    <scope>NUCLEOTIDE SEQUENCE [LARGE SCALE GENOMIC DNA]</scope>
    <source>
        <strain evidence="5 6">MAH-1</strain>
    </source>
</reference>
<dbReference type="InterPro" id="IPR014756">
    <property type="entry name" value="Ig_E-set"/>
</dbReference>
<dbReference type="NCBIfam" id="TIGR04183">
    <property type="entry name" value="Por_Secre_tail"/>
    <property type="match status" value="1"/>
</dbReference>
<dbReference type="Proteomes" id="UP000535020">
    <property type="component" value="Unassembled WGS sequence"/>
</dbReference>
<dbReference type="Pfam" id="PF00128">
    <property type="entry name" value="Alpha-amylase"/>
    <property type="match status" value="1"/>
</dbReference>
<organism evidence="5 6">
    <name type="scientific">Flavobacterium agri</name>
    <dbReference type="NCBI Taxonomy" id="2743471"/>
    <lineage>
        <taxon>Bacteria</taxon>
        <taxon>Pseudomonadati</taxon>
        <taxon>Bacteroidota</taxon>
        <taxon>Flavobacteriia</taxon>
        <taxon>Flavobacteriales</taxon>
        <taxon>Flavobacteriaceae</taxon>
        <taxon>Flavobacterium</taxon>
    </lineage>
</organism>
<keyword evidence="2 3" id="KW-0732">Signal</keyword>
<keyword evidence="6" id="KW-1185">Reference proteome</keyword>
<feature type="domain" description="Glycosyl hydrolase family 13 catalytic" evidence="4">
    <location>
        <begin position="383"/>
        <end position="729"/>
    </location>
</feature>
<dbReference type="InterPro" id="IPR026444">
    <property type="entry name" value="Secre_tail"/>
</dbReference>